<feature type="transmembrane region" description="Helical" evidence="8">
    <location>
        <begin position="410"/>
        <end position="431"/>
    </location>
</feature>
<comment type="subcellular location">
    <subcellularLocation>
        <location evidence="1">Cell membrane</location>
        <topology evidence="1">Multi-pass membrane protein</topology>
    </subcellularLocation>
</comment>
<dbReference type="SUPFAM" id="SSF53850">
    <property type="entry name" value="Periplasmic binding protein-like II"/>
    <property type="match status" value="1"/>
</dbReference>
<feature type="transmembrane region" description="Helical" evidence="8">
    <location>
        <begin position="379"/>
        <end position="398"/>
    </location>
</feature>
<dbReference type="PANTHER" id="PTHR42643">
    <property type="entry name" value="IONOTROPIC RECEPTOR 20A-RELATED"/>
    <property type="match status" value="1"/>
</dbReference>
<dbReference type="PANTHER" id="PTHR42643:SF30">
    <property type="entry name" value="IONOTROPIC RECEPTOR 40A-RELATED"/>
    <property type="match status" value="1"/>
</dbReference>
<sequence length="665" mass="76121">MSLALFNTPERSLVQLLQYITNNYFTMGRSVLITYPDKSLHYTTRSVKTLLPKSQQICHIDVAGETLRIFNENLRWATQTIGTNIETLSLGENFQTDDIHNNYIVFVTALEHEYIDKIVDAVSSIVDNTALTTTNNPRGRWVIVISDQHLQSYSDLAMGILTEIYETYYIYDVLILMPDIKSGIIQKGKYVEHEDVNNISKDSYLLYSWLPFHVDGKQPILFDEWIIDEQNSSQSLGRNLFPPKLPPKGISINLTVSPLGSKLSMVGKGNFTDDEGMIRYKYEGPEVNAMAMIAEHLNLSLRYGPSPSLEKKNVERIAEAVTPVALGEVDIAIGGLPLHPQLLPFLDFTHPYYLSGVNWFVPCPKPYPRLKRISETFPVSVWCLFALVIILTALVTLFQSKFNKISEIGTYQSGVMCFYCMWAVILGVSVPNIPRTFSVRCLFLLFVWYAFVMNMLFQTFFTSYLVDPGIIDQVHTLEELIESDITMGYPKMGDMYFFQDKSDPILIKMHNRSEDIPYDALETIISKIIVDKNYAALLEEIYPEHLAKTMMHSKPLCYLDDRFYTLYVSVFLKKHIPISGIFKACAHRLIEGGLVVKEVNDMKETWNFKISPYAKAYDDGDDEYFVFSVHHLMIGFYALAAGITLSSVLLVLEHFHFWLFTKLRK</sequence>
<evidence type="ECO:0000256" key="1">
    <source>
        <dbReference type="ARBA" id="ARBA00004651"/>
    </source>
</evidence>
<evidence type="ECO:0000256" key="2">
    <source>
        <dbReference type="ARBA" id="ARBA00022475"/>
    </source>
</evidence>
<dbReference type="InterPro" id="IPR052192">
    <property type="entry name" value="Insect_Ionotropic_Sensory_Rcpt"/>
</dbReference>
<dbReference type="Gene3D" id="1.10.287.70">
    <property type="match status" value="1"/>
</dbReference>
<evidence type="ECO:0000256" key="6">
    <source>
        <dbReference type="ARBA" id="ARBA00023170"/>
    </source>
</evidence>
<proteinExistence type="predicted"/>
<keyword evidence="4 8" id="KW-1133">Transmembrane helix</keyword>
<gene>
    <name evidence="9" type="ORF">L9F63_001111</name>
</gene>
<keyword evidence="7" id="KW-0325">Glycoprotein</keyword>
<reference evidence="9" key="1">
    <citation type="journal article" date="2023" name="IScience">
        <title>Live-bearing cockroach genome reveals convergent evolutionary mechanisms linked to viviparity in insects and beyond.</title>
        <authorList>
            <person name="Fouks B."/>
            <person name="Harrison M.C."/>
            <person name="Mikhailova A.A."/>
            <person name="Marchal E."/>
            <person name="English S."/>
            <person name="Carruthers M."/>
            <person name="Jennings E.C."/>
            <person name="Chiamaka E.L."/>
            <person name="Frigard R.A."/>
            <person name="Pippel M."/>
            <person name="Attardo G.M."/>
            <person name="Benoit J.B."/>
            <person name="Bornberg-Bauer E."/>
            <person name="Tobe S.S."/>
        </authorList>
    </citation>
    <scope>NUCLEOTIDE SEQUENCE</scope>
    <source>
        <strain evidence="9">Stay&amp;Tobe</strain>
    </source>
</reference>
<dbReference type="Gene3D" id="3.40.190.10">
    <property type="entry name" value="Periplasmic binding protein-like II"/>
    <property type="match status" value="1"/>
</dbReference>
<dbReference type="Proteomes" id="UP001233999">
    <property type="component" value="Unassembled WGS sequence"/>
</dbReference>
<feature type="transmembrane region" description="Helical" evidence="8">
    <location>
        <begin position="437"/>
        <end position="457"/>
    </location>
</feature>
<reference evidence="9" key="2">
    <citation type="submission" date="2023-05" db="EMBL/GenBank/DDBJ databases">
        <authorList>
            <person name="Fouks B."/>
        </authorList>
    </citation>
    <scope>NUCLEOTIDE SEQUENCE</scope>
    <source>
        <strain evidence="9">Stay&amp;Tobe</strain>
        <tissue evidence="9">Testes</tissue>
    </source>
</reference>
<feature type="transmembrane region" description="Helical" evidence="8">
    <location>
        <begin position="634"/>
        <end position="659"/>
    </location>
</feature>
<accession>A0AAD8A4I7</accession>
<evidence type="ECO:0000313" key="10">
    <source>
        <dbReference type="Proteomes" id="UP001233999"/>
    </source>
</evidence>
<dbReference type="GO" id="GO:0005886">
    <property type="term" value="C:plasma membrane"/>
    <property type="evidence" value="ECO:0007669"/>
    <property type="project" value="UniProtKB-SubCell"/>
</dbReference>
<evidence type="ECO:0000313" key="9">
    <source>
        <dbReference type="EMBL" id="KAJ9592342.1"/>
    </source>
</evidence>
<dbReference type="AlphaFoldDB" id="A0AAD8A4I7"/>
<keyword evidence="5 8" id="KW-0472">Membrane</keyword>
<organism evidence="9 10">
    <name type="scientific">Diploptera punctata</name>
    <name type="common">Pacific beetle cockroach</name>
    <dbReference type="NCBI Taxonomy" id="6984"/>
    <lineage>
        <taxon>Eukaryota</taxon>
        <taxon>Metazoa</taxon>
        <taxon>Ecdysozoa</taxon>
        <taxon>Arthropoda</taxon>
        <taxon>Hexapoda</taxon>
        <taxon>Insecta</taxon>
        <taxon>Pterygota</taxon>
        <taxon>Neoptera</taxon>
        <taxon>Polyneoptera</taxon>
        <taxon>Dictyoptera</taxon>
        <taxon>Blattodea</taxon>
        <taxon>Blaberoidea</taxon>
        <taxon>Blaberidae</taxon>
        <taxon>Diplopterinae</taxon>
        <taxon>Diploptera</taxon>
    </lineage>
</organism>
<keyword evidence="6" id="KW-0675">Receptor</keyword>
<keyword evidence="2" id="KW-1003">Cell membrane</keyword>
<evidence type="ECO:0000256" key="4">
    <source>
        <dbReference type="ARBA" id="ARBA00022989"/>
    </source>
</evidence>
<keyword evidence="3 8" id="KW-0812">Transmembrane</keyword>
<name>A0AAD8A4I7_DIPPU</name>
<evidence type="ECO:0000256" key="8">
    <source>
        <dbReference type="SAM" id="Phobius"/>
    </source>
</evidence>
<evidence type="ECO:0000256" key="7">
    <source>
        <dbReference type="ARBA" id="ARBA00023180"/>
    </source>
</evidence>
<evidence type="ECO:0000256" key="5">
    <source>
        <dbReference type="ARBA" id="ARBA00023136"/>
    </source>
</evidence>
<evidence type="ECO:0000256" key="3">
    <source>
        <dbReference type="ARBA" id="ARBA00022692"/>
    </source>
</evidence>
<protein>
    <submittedName>
        <fullName evidence="9">Uncharacterized protein</fullName>
    </submittedName>
</protein>
<comment type="caution">
    <text evidence="9">The sequence shown here is derived from an EMBL/GenBank/DDBJ whole genome shotgun (WGS) entry which is preliminary data.</text>
</comment>
<dbReference type="EMBL" id="JASPKZ010003839">
    <property type="protein sequence ID" value="KAJ9592342.1"/>
    <property type="molecule type" value="Genomic_DNA"/>
</dbReference>
<keyword evidence="10" id="KW-1185">Reference proteome</keyword>